<reference evidence="2" key="1">
    <citation type="submission" date="2018-06" db="EMBL/GenBank/DDBJ databases">
        <authorList>
            <person name="Zhirakovskaya E."/>
        </authorList>
    </citation>
    <scope>NUCLEOTIDE SEQUENCE</scope>
</reference>
<dbReference type="PANTHER" id="PTHR42993">
    <property type="entry name" value="MAOC-LIKE DEHYDRATASE DOMAIN-CONTAINING PROTEIN"/>
    <property type="match status" value="1"/>
</dbReference>
<protein>
    <submittedName>
        <fullName evidence="2">Acyl dehydratase</fullName>
    </submittedName>
</protein>
<evidence type="ECO:0000259" key="1">
    <source>
        <dbReference type="Pfam" id="PF01575"/>
    </source>
</evidence>
<sequence length="146" mass="16193">MSLIDELEDLVGTEYGVSDWVVIEQSRVQQFADATEDHQWIHVDPDRAAEGPFGGTIAHGYLTLSLLPRYAPTPKIAGVRMGINYGLDRVRFITPIPVGGRIRFRTTILEVTEFPGGAQLKLNVTVELEGAERPACVVQSLVRLYE</sequence>
<dbReference type="PANTHER" id="PTHR42993:SF1">
    <property type="entry name" value="MAOC-LIKE DEHYDRATASE DOMAIN-CONTAINING PROTEIN"/>
    <property type="match status" value="1"/>
</dbReference>
<dbReference type="AlphaFoldDB" id="A0A3B0SM04"/>
<evidence type="ECO:0000313" key="2">
    <source>
        <dbReference type="EMBL" id="VAW01729.1"/>
    </source>
</evidence>
<accession>A0A3B0SM04</accession>
<name>A0A3B0SM04_9ZZZZ</name>
<dbReference type="InterPro" id="IPR039375">
    <property type="entry name" value="NodN-like"/>
</dbReference>
<dbReference type="EMBL" id="UOEK01000217">
    <property type="protein sequence ID" value="VAW01729.1"/>
    <property type="molecule type" value="Genomic_DNA"/>
</dbReference>
<dbReference type="InterPro" id="IPR029069">
    <property type="entry name" value="HotDog_dom_sf"/>
</dbReference>
<dbReference type="InterPro" id="IPR002539">
    <property type="entry name" value="MaoC-like_dom"/>
</dbReference>
<dbReference type="Pfam" id="PF01575">
    <property type="entry name" value="MaoC_dehydratas"/>
    <property type="match status" value="1"/>
</dbReference>
<gene>
    <name evidence="2" type="ORF">MNBD_ACTINO02-142</name>
</gene>
<organism evidence="2">
    <name type="scientific">hydrothermal vent metagenome</name>
    <dbReference type="NCBI Taxonomy" id="652676"/>
    <lineage>
        <taxon>unclassified sequences</taxon>
        <taxon>metagenomes</taxon>
        <taxon>ecological metagenomes</taxon>
    </lineage>
</organism>
<dbReference type="Gene3D" id="3.10.129.10">
    <property type="entry name" value="Hotdog Thioesterase"/>
    <property type="match status" value="1"/>
</dbReference>
<dbReference type="SUPFAM" id="SSF54637">
    <property type="entry name" value="Thioesterase/thiol ester dehydrase-isomerase"/>
    <property type="match status" value="1"/>
</dbReference>
<feature type="domain" description="MaoC-like" evidence="1">
    <location>
        <begin position="10"/>
        <end position="113"/>
    </location>
</feature>
<dbReference type="CDD" id="cd03450">
    <property type="entry name" value="NodN"/>
    <property type="match status" value="1"/>
</dbReference>
<proteinExistence type="predicted"/>